<sequence length="401" mass="41390">MGQLNARPRPRPAPSPPHARDSAGSIPGLPASFLDFQSRANLQARANLPSLPRRGPFVFLNREPRRQTSPAPPPAINRDGRPTPHAPPLFNGHPRPRRRSSPPKVALAAAIARASPAAVGRLPPAAVGGQPRRRQRTPAPPPEHARSQLRPNARRPPLAATKPPFPSPSLQTSLVSVFLPRTVAGRGLGPNPASLSPDPAATLPDLVGALRLVALHAGAALAADDVEDLGPEECFRECADGAAAAGAVAPGLHGVEHGRIVEERVGGGAAAAARACCEVGLAGAGGGGCRADKGRRGGGEVEGAHSVGAGFAAACRGQAQPYAGVVEAGVRGRRSSRASSVRHACGRRRNGRVLRSSTGSPPSASSARGPSLLSSWRSCRKLEQNLCHLNQGTNCLKMRAE</sequence>
<feature type="region of interest" description="Disordered" evidence="1">
    <location>
        <begin position="1"/>
        <end position="31"/>
    </location>
</feature>
<feature type="compositionally biased region" description="Low complexity" evidence="1">
    <location>
        <begin position="102"/>
        <end position="118"/>
    </location>
</feature>
<organism evidence="2 3">
    <name type="scientific">Panicum virgatum</name>
    <name type="common">Blackwell switchgrass</name>
    <dbReference type="NCBI Taxonomy" id="38727"/>
    <lineage>
        <taxon>Eukaryota</taxon>
        <taxon>Viridiplantae</taxon>
        <taxon>Streptophyta</taxon>
        <taxon>Embryophyta</taxon>
        <taxon>Tracheophyta</taxon>
        <taxon>Spermatophyta</taxon>
        <taxon>Magnoliopsida</taxon>
        <taxon>Liliopsida</taxon>
        <taxon>Poales</taxon>
        <taxon>Poaceae</taxon>
        <taxon>PACMAD clade</taxon>
        <taxon>Panicoideae</taxon>
        <taxon>Panicodae</taxon>
        <taxon>Paniceae</taxon>
        <taxon>Panicinae</taxon>
        <taxon>Panicum</taxon>
        <taxon>Panicum sect. Hiantes</taxon>
    </lineage>
</organism>
<keyword evidence="3" id="KW-1185">Reference proteome</keyword>
<protein>
    <submittedName>
        <fullName evidence="2">Uncharacterized protein</fullName>
    </submittedName>
</protein>
<feature type="region of interest" description="Disordered" evidence="1">
    <location>
        <begin position="45"/>
        <end position="171"/>
    </location>
</feature>
<gene>
    <name evidence="2" type="ORF">PVAP13_5NG012545</name>
</gene>
<reference evidence="2" key="1">
    <citation type="submission" date="2020-05" db="EMBL/GenBank/DDBJ databases">
        <title>WGS assembly of Panicum virgatum.</title>
        <authorList>
            <person name="Lovell J.T."/>
            <person name="Jenkins J."/>
            <person name="Shu S."/>
            <person name="Juenger T.E."/>
            <person name="Schmutz J."/>
        </authorList>
    </citation>
    <scope>NUCLEOTIDE SEQUENCE</scope>
    <source>
        <strain evidence="2">AP13</strain>
    </source>
</reference>
<dbReference type="EMBL" id="CM029046">
    <property type="protein sequence ID" value="KAG2593638.1"/>
    <property type="molecule type" value="Genomic_DNA"/>
</dbReference>
<evidence type="ECO:0000256" key="1">
    <source>
        <dbReference type="SAM" id="MobiDB-lite"/>
    </source>
</evidence>
<feature type="region of interest" description="Disordered" evidence="1">
    <location>
        <begin position="333"/>
        <end position="371"/>
    </location>
</feature>
<evidence type="ECO:0000313" key="3">
    <source>
        <dbReference type="Proteomes" id="UP000823388"/>
    </source>
</evidence>
<accession>A0A8T0S942</accession>
<name>A0A8T0S942_PANVG</name>
<feature type="compositionally biased region" description="Low complexity" evidence="1">
    <location>
        <begin position="354"/>
        <end position="371"/>
    </location>
</feature>
<comment type="caution">
    <text evidence="2">The sequence shown here is derived from an EMBL/GenBank/DDBJ whole genome shotgun (WGS) entry which is preliminary data.</text>
</comment>
<dbReference type="AlphaFoldDB" id="A0A8T0S942"/>
<dbReference type="Proteomes" id="UP000823388">
    <property type="component" value="Chromosome 5N"/>
</dbReference>
<proteinExistence type="predicted"/>
<evidence type="ECO:0000313" key="2">
    <source>
        <dbReference type="EMBL" id="KAG2593638.1"/>
    </source>
</evidence>